<gene>
    <name evidence="2" type="ORF">GCM10009747_30050</name>
</gene>
<comment type="caution">
    <text evidence="2">The sequence shown here is derived from an EMBL/GenBank/DDBJ whole genome shotgun (WGS) entry which is preliminary data.</text>
</comment>
<keyword evidence="1" id="KW-0732">Signal</keyword>
<sequence length="121" mass="12459">MFKKSLAAIGLTAAFVFIPTAANALDCVNVSKPPAACGAVCTDGPIINGNWAWLPSVFPGAPQVWAFVPPGTVQDFGLPGENGNFQGGEGFALLVNAICNSNGAVLDKRQTGHGIQLMEVC</sequence>
<dbReference type="EMBL" id="BAAANH010000006">
    <property type="protein sequence ID" value="GAA1767424.1"/>
    <property type="molecule type" value="Genomic_DNA"/>
</dbReference>
<name>A0ABN2KVM6_9MICO</name>
<dbReference type="RefSeq" id="WP_232498173.1">
    <property type="nucleotide sequence ID" value="NZ_BAAANH010000006.1"/>
</dbReference>
<protein>
    <recommendedName>
        <fullName evidence="4">Peptidase inhibitor family I36 protein</fullName>
    </recommendedName>
</protein>
<reference evidence="2 3" key="1">
    <citation type="journal article" date="2019" name="Int. J. Syst. Evol. Microbiol.">
        <title>The Global Catalogue of Microorganisms (GCM) 10K type strain sequencing project: providing services to taxonomists for standard genome sequencing and annotation.</title>
        <authorList>
            <consortium name="The Broad Institute Genomics Platform"/>
            <consortium name="The Broad Institute Genome Sequencing Center for Infectious Disease"/>
            <person name="Wu L."/>
            <person name="Ma J."/>
        </authorList>
    </citation>
    <scope>NUCLEOTIDE SEQUENCE [LARGE SCALE GENOMIC DNA]</scope>
    <source>
        <strain evidence="2 3">JCM 14319</strain>
    </source>
</reference>
<proteinExistence type="predicted"/>
<organism evidence="2 3">
    <name type="scientific">Agromyces humatus</name>
    <dbReference type="NCBI Taxonomy" id="279573"/>
    <lineage>
        <taxon>Bacteria</taxon>
        <taxon>Bacillati</taxon>
        <taxon>Actinomycetota</taxon>
        <taxon>Actinomycetes</taxon>
        <taxon>Micrococcales</taxon>
        <taxon>Microbacteriaceae</taxon>
        <taxon>Agromyces</taxon>
    </lineage>
</organism>
<evidence type="ECO:0000313" key="2">
    <source>
        <dbReference type="EMBL" id="GAA1767424.1"/>
    </source>
</evidence>
<feature type="signal peptide" evidence="1">
    <location>
        <begin position="1"/>
        <end position="24"/>
    </location>
</feature>
<evidence type="ECO:0000313" key="3">
    <source>
        <dbReference type="Proteomes" id="UP001500506"/>
    </source>
</evidence>
<evidence type="ECO:0008006" key="4">
    <source>
        <dbReference type="Google" id="ProtNLM"/>
    </source>
</evidence>
<evidence type="ECO:0000256" key="1">
    <source>
        <dbReference type="SAM" id="SignalP"/>
    </source>
</evidence>
<feature type="chain" id="PRO_5046216401" description="Peptidase inhibitor family I36 protein" evidence="1">
    <location>
        <begin position="25"/>
        <end position="121"/>
    </location>
</feature>
<accession>A0ABN2KVM6</accession>
<dbReference type="Proteomes" id="UP001500506">
    <property type="component" value="Unassembled WGS sequence"/>
</dbReference>
<keyword evidence="3" id="KW-1185">Reference proteome</keyword>